<dbReference type="Gene3D" id="3.30.420.240">
    <property type="match status" value="1"/>
</dbReference>
<evidence type="ECO:0000256" key="1">
    <source>
        <dbReference type="ARBA" id="ARBA00022612"/>
    </source>
</evidence>
<dbReference type="Proteomes" id="UP000003009">
    <property type="component" value="Unassembled WGS sequence"/>
</dbReference>
<protein>
    <submittedName>
        <fullName evidence="5">ATPase subunit of terminase (GpP-like)</fullName>
    </submittedName>
</protein>
<comment type="caution">
    <text evidence="5">The sequence shown here is derived from an EMBL/GenBank/DDBJ whole genome shotgun (WGS) entry which is preliminary data.</text>
</comment>
<accession>C4GGI8</accession>
<dbReference type="Pfam" id="PF06056">
    <property type="entry name" value="Terminase_5"/>
    <property type="match status" value="1"/>
</dbReference>
<evidence type="ECO:0000256" key="2">
    <source>
        <dbReference type="SAM" id="MobiDB-lite"/>
    </source>
</evidence>
<evidence type="ECO:0000313" key="5">
    <source>
        <dbReference type="EMBL" id="EEP69343.1"/>
    </source>
</evidence>
<dbReference type="Pfam" id="PF03237">
    <property type="entry name" value="Terminase_6N"/>
    <property type="match status" value="1"/>
</dbReference>
<evidence type="ECO:0000259" key="4">
    <source>
        <dbReference type="Pfam" id="PF17289"/>
    </source>
</evidence>
<evidence type="ECO:0000313" key="6">
    <source>
        <dbReference type="Proteomes" id="UP000003009"/>
    </source>
</evidence>
<dbReference type="EMBL" id="ACJW02000002">
    <property type="protein sequence ID" value="EEP69343.1"/>
    <property type="molecule type" value="Genomic_DNA"/>
</dbReference>
<name>C4GGI8_9NEIS</name>
<sequence length="619" mass="69817">MLLVSGFLKILEGVDFVFWDVFMADVFMADVFALNPLSNVEPRVAARQLFWQGHRITDIARALGLKPTTVYSWKMRDNWEGGTPMVRVAMSAETRLHALIAQPKKSDADYKEMKNLSALLAGYPRQNGQPETALPAQFEAGEAAPPAKRERVRSNRKAQPNVFSPEQAAKLEELFLEQLFDYQRVWLKQQVRFRHLLKSRQIGATFFFAREALVDAVKTGKNKVFLSASQAQAFIFKNYMRKLAGMVDVELKGSDVITLGNGAELHFLGTNSRTAQGRNGDLYVDEYFWIPDFKRLRDLANPMASQKRYRITYFSTPSTTSHPAYDFWTGAEFNVGRAESERIKLDVSPAALAAGRHDPDGKWRQVVTLDDAERGGCNLFDREQLMLENAPAQFRQLFMCEFVEDGDGVFNWADVQGCLVDSFVEWGDFYKPFAAKPVGDLPVWLSYDPADAGDAAALVVVLAPRFSGDAFRIVERHLLHGNDFEAQANFIRETMRRFNVRKIVVDKTGLGAALVQLVAKFFPAVVGVQYTQPEKALMVNKMFDLMRKNRVQWETEHRDITAAFLSIKTVATASGRNMTYVSARSRELSHSDVAWAALQCFYQEPLGGDVSSGSFVYSF</sequence>
<dbReference type="HOGENOM" id="CLU_020362_2_1_4"/>
<organism evidence="5 6">
    <name type="scientific">Kingella oralis ATCC 51147</name>
    <dbReference type="NCBI Taxonomy" id="629741"/>
    <lineage>
        <taxon>Bacteria</taxon>
        <taxon>Pseudomonadati</taxon>
        <taxon>Pseudomonadota</taxon>
        <taxon>Betaproteobacteria</taxon>
        <taxon>Neisseriales</taxon>
        <taxon>Neisseriaceae</taxon>
        <taxon>Kingella</taxon>
    </lineage>
</organism>
<keyword evidence="6" id="KW-1185">Reference proteome</keyword>
<dbReference type="AlphaFoldDB" id="C4GGI8"/>
<gene>
    <name evidence="5" type="ORF">GCWU000324_01256</name>
</gene>
<feature type="region of interest" description="Disordered" evidence="2">
    <location>
        <begin position="139"/>
        <end position="160"/>
    </location>
</feature>
<dbReference type="STRING" id="629741.GCWU000324_01256"/>
<dbReference type="Gene3D" id="3.40.50.300">
    <property type="entry name" value="P-loop containing nucleotide triphosphate hydrolases"/>
    <property type="match status" value="1"/>
</dbReference>
<evidence type="ECO:0000259" key="3">
    <source>
        <dbReference type="Pfam" id="PF06056"/>
    </source>
</evidence>
<dbReference type="InterPro" id="IPR027417">
    <property type="entry name" value="P-loop_NTPase"/>
</dbReference>
<dbReference type="InterPro" id="IPR010332">
    <property type="entry name" value="ATPase_terminase-su_N"/>
</dbReference>
<keyword evidence="1" id="KW-1188">Viral release from host cell</keyword>
<dbReference type="InterPro" id="IPR035421">
    <property type="entry name" value="Terminase_6C"/>
</dbReference>
<feature type="domain" description="Terminase ATPase subunit N-terminal" evidence="3">
    <location>
        <begin position="41"/>
        <end position="96"/>
    </location>
</feature>
<proteinExistence type="predicted"/>
<feature type="domain" description="Terminase large subunit gp17-like C-terminal" evidence="4">
    <location>
        <begin position="446"/>
        <end position="597"/>
    </location>
</feature>
<dbReference type="Pfam" id="PF17289">
    <property type="entry name" value="Terminase_6C"/>
    <property type="match status" value="1"/>
</dbReference>
<reference evidence="5" key="1">
    <citation type="submission" date="2009-04" db="EMBL/GenBank/DDBJ databases">
        <authorList>
            <person name="Weinstock G."/>
            <person name="Sodergren E."/>
            <person name="Clifton S."/>
            <person name="Fulton L."/>
            <person name="Fulton B."/>
            <person name="Courtney L."/>
            <person name="Fronick C."/>
            <person name="Harrison M."/>
            <person name="Strong C."/>
            <person name="Farmer C."/>
            <person name="Delahaunty K."/>
            <person name="Markovic C."/>
            <person name="Hall O."/>
            <person name="Minx P."/>
            <person name="Tomlinson C."/>
            <person name="Mitreva M."/>
            <person name="Nelson J."/>
            <person name="Hou S."/>
            <person name="Wollam A."/>
            <person name="Pepin K.H."/>
            <person name="Johnson M."/>
            <person name="Bhonagiri V."/>
            <person name="Nash W.E."/>
            <person name="Warren W."/>
            <person name="Chinwalla A."/>
            <person name="Mardis E.R."/>
            <person name="Wilson R.K."/>
        </authorList>
    </citation>
    <scope>NUCLEOTIDE SEQUENCE [LARGE SCALE GENOMIC DNA]</scope>
    <source>
        <strain evidence="5">ATCC 51147</strain>
    </source>
</reference>